<accession>A0AAN7QR55</accession>
<dbReference type="InterPro" id="IPR015270">
    <property type="entry name" value="RDM1_plant"/>
</dbReference>
<dbReference type="PANTHER" id="PTHR36366">
    <property type="entry name" value="PROTEIN RDM1"/>
    <property type="match status" value="1"/>
</dbReference>
<name>A0AAN7QR55_TRANT</name>
<proteinExistence type="predicted"/>
<protein>
    <submittedName>
        <fullName evidence="1">Uncharacterized protein</fullName>
    </submittedName>
</protein>
<comment type="caution">
    <text evidence="1">The sequence shown here is derived from an EMBL/GenBank/DDBJ whole genome shotgun (WGS) entry which is preliminary data.</text>
</comment>
<dbReference type="GO" id="GO:0080188">
    <property type="term" value="P:gene silencing by siRNA-directed DNA methylation"/>
    <property type="evidence" value="ECO:0007669"/>
    <property type="project" value="InterPro"/>
</dbReference>
<evidence type="ECO:0000313" key="2">
    <source>
        <dbReference type="Proteomes" id="UP001346149"/>
    </source>
</evidence>
<sequence length="185" mass="21648">MFSTMKRPRACDDNIDKVDFIQSEKSPPSDVEVENFFTSKYAPLISTVKMPLKELSSEERLLQKAEMYQLYMKEIPVPSERCSAIPCYSWTELGKSLKILYRQPLHYLTNIQLKQWDQAKMGTEDEDQPLDGIIHPIIAEATIWLNEEVHRRNTSHQYLARLWQDDPLHQAYIDSVVPEIYSEDP</sequence>
<dbReference type="Pfam" id="PF09187">
    <property type="entry name" value="RdDM_RDM1"/>
    <property type="match status" value="1"/>
</dbReference>
<dbReference type="InterPro" id="IPR036319">
    <property type="entry name" value="RDM1_sf"/>
</dbReference>
<organism evidence="1 2">
    <name type="scientific">Trapa natans</name>
    <name type="common">Water chestnut</name>
    <dbReference type="NCBI Taxonomy" id="22666"/>
    <lineage>
        <taxon>Eukaryota</taxon>
        <taxon>Viridiplantae</taxon>
        <taxon>Streptophyta</taxon>
        <taxon>Embryophyta</taxon>
        <taxon>Tracheophyta</taxon>
        <taxon>Spermatophyta</taxon>
        <taxon>Magnoliopsida</taxon>
        <taxon>eudicotyledons</taxon>
        <taxon>Gunneridae</taxon>
        <taxon>Pentapetalae</taxon>
        <taxon>rosids</taxon>
        <taxon>malvids</taxon>
        <taxon>Myrtales</taxon>
        <taxon>Lythraceae</taxon>
        <taxon>Trapa</taxon>
    </lineage>
</organism>
<dbReference type="Proteomes" id="UP001346149">
    <property type="component" value="Unassembled WGS sequence"/>
</dbReference>
<reference evidence="1 2" key="1">
    <citation type="journal article" date="2023" name="Hortic Res">
        <title>Pangenome of water caltrop reveals structural variations and asymmetric subgenome divergence after allopolyploidization.</title>
        <authorList>
            <person name="Zhang X."/>
            <person name="Chen Y."/>
            <person name="Wang L."/>
            <person name="Yuan Y."/>
            <person name="Fang M."/>
            <person name="Shi L."/>
            <person name="Lu R."/>
            <person name="Comes H.P."/>
            <person name="Ma Y."/>
            <person name="Chen Y."/>
            <person name="Huang G."/>
            <person name="Zhou Y."/>
            <person name="Zheng Z."/>
            <person name="Qiu Y."/>
        </authorList>
    </citation>
    <scope>NUCLEOTIDE SEQUENCE [LARGE SCALE GENOMIC DNA]</scope>
    <source>
        <strain evidence="1">F231</strain>
    </source>
</reference>
<dbReference type="PANTHER" id="PTHR36366:SF1">
    <property type="entry name" value="PROTEIN RDM1"/>
    <property type="match status" value="1"/>
</dbReference>
<dbReference type="Gene3D" id="1.20.120.690">
    <property type="entry name" value="RDM1 protein domain"/>
    <property type="match status" value="1"/>
</dbReference>
<dbReference type="EMBL" id="JAXQNO010000018">
    <property type="protein sequence ID" value="KAK4776449.1"/>
    <property type="molecule type" value="Genomic_DNA"/>
</dbReference>
<dbReference type="AlphaFoldDB" id="A0AAN7QR55"/>
<dbReference type="GO" id="GO:0000419">
    <property type="term" value="C:RNA polymerase V complex"/>
    <property type="evidence" value="ECO:0007669"/>
    <property type="project" value="TreeGrafter"/>
</dbReference>
<evidence type="ECO:0000313" key="1">
    <source>
        <dbReference type="EMBL" id="KAK4776449.1"/>
    </source>
</evidence>
<gene>
    <name evidence="1" type="ORF">SAY86_005137</name>
</gene>
<dbReference type="SUPFAM" id="SSF109920">
    <property type="entry name" value="Hypothetical protein At3g22680"/>
    <property type="match status" value="1"/>
</dbReference>
<keyword evidence="2" id="KW-1185">Reference proteome</keyword>